<evidence type="ECO:0000256" key="3">
    <source>
        <dbReference type="ARBA" id="ARBA00023125"/>
    </source>
</evidence>
<dbReference type="Gene3D" id="1.10.10.10">
    <property type="entry name" value="Winged helix-like DNA-binding domain superfamily/Winged helix DNA-binding domain"/>
    <property type="match status" value="1"/>
</dbReference>
<dbReference type="CDD" id="cd06170">
    <property type="entry name" value="LuxR_C_like"/>
    <property type="match status" value="1"/>
</dbReference>
<evidence type="ECO:0000259" key="6">
    <source>
        <dbReference type="PROSITE" id="PS50043"/>
    </source>
</evidence>
<dbReference type="SMART" id="SM00421">
    <property type="entry name" value="HTH_LUXR"/>
    <property type="match status" value="1"/>
</dbReference>
<evidence type="ECO:0000256" key="1">
    <source>
        <dbReference type="ARBA" id="ARBA00022553"/>
    </source>
</evidence>
<dbReference type="SUPFAM" id="SSF52172">
    <property type="entry name" value="CheY-like"/>
    <property type="match status" value="1"/>
</dbReference>
<dbReference type="Pfam" id="PF00072">
    <property type="entry name" value="Response_reg"/>
    <property type="match status" value="1"/>
</dbReference>
<protein>
    <submittedName>
        <fullName evidence="8">Response regulator</fullName>
    </submittedName>
</protein>
<dbReference type="PANTHER" id="PTHR43214:SF41">
    <property type="entry name" value="NITRATE_NITRITE RESPONSE REGULATOR PROTEIN NARP"/>
    <property type="match status" value="1"/>
</dbReference>
<gene>
    <name evidence="8" type="ORF">GWK10_17715</name>
</gene>
<accession>A0A6M0CU85</accession>
<dbReference type="SMART" id="SM00448">
    <property type="entry name" value="REC"/>
    <property type="match status" value="1"/>
</dbReference>
<dbReference type="Proteomes" id="UP000474296">
    <property type="component" value="Unassembled WGS sequence"/>
</dbReference>
<dbReference type="PANTHER" id="PTHR43214">
    <property type="entry name" value="TWO-COMPONENT RESPONSE REGULATOR"/>
    <property type="match status" value="1"/>
</dbReference>
<evidence type="ECO:0000313" key="9">
    <source>
        <dbReference type="Proteomes" id="UP000474296"/>
    </source>
</evidence>
<evidence type="ECO:0000256" key="2">
    <source>
        <dbReference type="ARBA" id="ARBA00023015"/>
    </source>
</evidence>
<dbReference type="SUPFAM" id="SSF46894">
    <property type="entry name" value="C-terminal effector domain of the bipartite response regulators"/>
    <property type="match status" value="1"/>
</dbReference>
<name>A0A6M0CU85_9FLAO</name>
<dbReference type="CDD" id="cd17535">
    <property type="entry name" value="REC_NarL-like"/>
    <property type="match status" value="1"/>
</dbReference>
<sequence length="213" mass="24162">MKHSIVVVDDHLLIAEALKNIIAGFDDFEVSYICENGIDLQQKMNGKPLPKIILLDISMPEMDGFETVQWLKETHPNIQVMALSMQNDDQSLIKMIKNGAKGYMLKNTSPKALENGLRQLVSKGHFFPDWAASRVFASISDNEINAKSKLNLSDREIEFLKHSTSEMTYKEIAEVMFCSPRTIENYRDSLFEKLELKSRVGLAVFALKNGYAE</sequence>
<dbReference type="InterPro" id="IPR058245">
    <property type="entry name" value="NreC/VraR/RcsB-like_REC"/>
</dbReference>
<dbReference type="PROSITE" id="PS50043">
    <property type="entry name" value="HTH_LUXR_2"/>
    <property type="match status" value="1"/>
</dbReference>
<evidence type="ECO:0000256" key="4">
    <source>
        <dbReference type="ARBA" id="ARBA00023163"/>
    </source>
</evidence>
<evidence type="ECO:0000313" key="8">
    <source>
        <dbReference type="EMBL" id="NER19057.1"/>
    </source>
</evidence>
<comment type="caution">
    <text evidence="8">The sequence shown here is derived from an EMBL/GenBank/DDBJ whole genome shotgun (WGS) entry which is preliminary data.</text>
</comment>
<keyword evidence="2" id="KW-0805">Transcription regulation</keyword>
<dbReference type="InterPro" id="IPR036388">
    <property type="entry name" value="WH-like_DNA-bd_sf"/>
</dbReference>
<evidence type="ECO:0000259" key="7">
    <source>
        <dbReference type="PROSITE" id="PS50110"/>
    </source>
</evidence>
<evidence type="ECO:0000256" key="5">
    <source>
        <dbReference type="PROSITE-ProRule" id="PRU00169"/>
    </source>
</evidence>
<dbReference type="InterPro" id="IPR039420">
    <property type="entry name" value="WalR-like"/>
</dbReference>
<dbReference type="EMBL" id="JAABOQ010000009">
    <property type="protein sequence ID" value="NER19057.1"/>
    <property type="molecule type" value="Genomic_DNA"/>
</dbReference>
<dbReference type="InterPro" id="IPR000792">
    <property type="entry name" value="Tscrpt_reg_LuxR_C"/>
</dbReference>
<organism evidence="8 9">
    <name type="scientific">Spongiivirga citrea</name>
    <dbReference type="NCBI Taxonomy" id="1481457"/>
    <lineage>
        <taxon>Bacteria</taxon>
        <taxon>Pseudomonadati</taxon>
        <taxon>Bacteroidota</taxon>
        <taxon>Flavobacteriia</taxon>
        <taxon>Flavobacteriales</taxon>
        <taxon>Flavobacteriaceae</taxon>
        <taxon>Spongiivirga</taxon>
    </lineage>
</organism>
<feature type="domain" description="HTH luxR-type" evidence="6">
    <location>
        <begin position="145"/>
        <end position="210"/>
    </location>
</feature>
<keyword evidence="1 5" id="KW-0597">Phosphoprotein</keyword>
<keyword evidence="3" id="KW-0238">DNA-binding</keyword>
<dbReference type="PROSITE" id="PS50110">
    <property type="entry name" value="RESPONSE_REGULATORY"/>
    <property type="match status" value="1"/>
</dbReference>
<keyword evidence="9" id="KW-1185">Reference proteome</keyword>
<dbReference type="InterPro" id="IPR016032">
    <property type="entry name" value="Sig_transdc_resp-reg_C-effctor"/>
</dbReference>
<dbReference type="RefSeq" id="WP_164033744.1">
    <property type="nucleotide sequence ID" value="NZ_JAABOQ010000009.1"/>
</dbReference>
<dbReference type="GO" id="GO:0003677">
    <property type="term" value="F:DNA binding"/>
    <property type="evidence" value="ECO:0007669"/>
    <property type="project" value="UniProtKB-KW"/>
</dbReference>
<dbReference type="InterPro" id="IPR011006">
    <property type="entry name" value="CheY-like_superfamily"/>
</dbReference>
<feature type="domain" description="Response regulatory" evidence="7">
    <location>
        <begin position="4"/>
        <end position="121"/>
    </location>
</feature>
<keyword evidence="4" id="KW-0804">Transcription</keyword>
<dbReference type="InterPro" id="IPR001789">
    <property type="entry name" value="Sig_transdc_resp-reg_receiver"/>
</dbReference>
<dbReference type="Gene3D" id="3.40.50.2300">
    <property type="match status" value="1"/>
</dbReference>
<dbReference type="GO" id="GO:0000160">
    <property type="term" value="P:phosphorelay signal transduction system"/>
    <property type="evidence" value="ECO:0007669"/>
    <property type="project" value="InterPro"/>
</dbReference>
<feature type="modified residue" description="4-aspartylphosphate" evidence="5">
    <location>
        <position position="56"/>
    </location>
</feature>
<dbReference type="AlphaFoldDB" id="A0A6M0CU85"/>
<reference evidence="8 9" key="1">
    <citation type="submission" date="2020-01" db="EMBL/GenBank/DDBJ databases">
        <title>Spongiivirga citrea KCTC 32990T.</title>
        <authorList>
            <person name="Wang G."/>
        </authorList>
    </citation>
    <scope>NUCLEOTIDE SEQUENCE [LARGE SCALE GENOMIC DNA]</scope>
    <source>
        <strain evidence="8 9">KCTC 32990</strain>
    </source>
</reference>
<proteinExistence type="predicted"/>
<dbReference type="Pfam" id="PF00196">
    <property type="entry name" value="GerE"/>
    <property type="match status" value="1"/>
</dbReference>
<dbReference type="GO" id="GO:0006355">
    <property type="term" value="P:regulation of DNA-templated transcription"/>
    <property type="evidence" value="ECO:0007669"/>
    <property type="project" value="InterPro"/>
</dbReference>